<evidence type="ECO:0000313" key="1">
    <source>
        <dbReference type="EMBL" id="CAB4039703.1"/>
    </source>
</evidence>
<dbReference type="OrthoDB" id="5967883at2759"/>
<feature type="non-terminal residue" evidence="1">
    <location>
        <position position="1"/>
    </location>
</feature>
<accession>A0A7D9K0T9</accession>
<reference evidence="1" key="1">
    <citation type="submission" date="2020-04" db="EMBL/GenBank/DDBJ databases">
        <authorList>
            <person name="Alioto T."/>
            <person name="Alioto T."/>
            <person name="Gomez Garrido J."/>
        </authorList>
    </citation>
    <scope>NUCLEOTIDE SEQUENCE</scope>
    <source>
        <strain evidence="1">A484AB</strain>
    </source>
</reference>
<protein>
    <submittedName>
        <fullName evidence="1">Uncharacterized protein</fullName>
    </submittedName>
</protein>
<dbReference type="Proteomes" id="UP001152795">
    <property type="component" value="Unassembled WGS sequence"/>
</dbReference>
<keyword evidence="2" id="KW-1185">Reference proteome</keyword>
<feature type="non-terminal residue" evidence="1">
    <location>
        <position position="103"/>
    </location>
</feature>
<evidence type="ECO:0000313" key="2">
    <source>
        <dbReference type="Proteomes" id="UP001152795"/>
    </source>
</evidence>
<dbReference type="SUPFAM" id="SSF49899">
    <property type="entry name" value="Concanavalin A-like lectins/glucanases"/>
    <property type="match status" value="1"/>
</dbReference>
<proteinExistence type="predicted"/>
<sequence>TQWNHVFIFWDPVNGVKALVNNVIEISGTSRLRSSPPRLGFTYLKVGQKVGSAPTRCARMGIRDIALWERRISLIEAREYYHCNNFEVPREFVTNHRVPLTLA</sequence>
<dbReference type="EMBL" id="CACRXK020025752">
    <property type="protein sequence ID" value="CAB4039703.1"/>
    <property type="molecule type" value="Genomic_DNA"/>
</dbReference>
<comment type="caution">
    <text evidence="1">The sequence shown here is derived from an EMBL/GenBank/DDBJ whole genome shotgun (WGS) entry which is preliminary data.</text>
</comment>
<name>A0A7D9K0T9_PARCT</name>
<gene>
    <name evidence="1" type="ORF">PACLA_8A067637</name>
</gene>
<dbReference type="AlphaFoldDB" id="A0A7D9K0T9"/>
<dbReference type="InterPro" id="IPR013320">
    <property type="entry name" value="ConA-like_dom_sf"/>
</dbReference>
<organism evidence="1 2">
    <name type="scientific">Paramuricea clavata</name>
    <name type="common">Red gorgonian</name>
    <name type="synonym">Violescent sea-whip</name>
    <dbReference type="NCBI Taxonomy" id="317549"/>
    <lineage>
        <taxon>Eukaryota</taxon>
        <taxon>Metazoa</taxon>
        <taxon>Cnidaria</taxon>
        <taxon>Anthozoa</taxon>
        <taxon>Octocorallia</taxon>
        <taxon>Malacalcyonacea</taxon>
        <taxon>Plexauridae</taxon>
        <taxon>Paramuricea</taxon>
    </lineage>
</organism>